<name>A0A2T2NME4_CORCC</name>
<dbReference type="PANTHER" id="PTHR10272">
    <property type="entry name" value="PLATELET-ACTIVATING FACTOR ACETYLHYDROLASE"/>
    <property type="match status" value="1"/>
</dbReference>
<accession>A0A2T2NME4</accession>
<evidence type="ECO:0000256" key="4">
    <source>
        <dbReference type="ARBA" id="ARBA00023098"/>
    </source>
</evidence>
<dbReference type="STRING" id="1448308.A0A2T2NME4"/>
<keyword evidence="6" id="KW-1185">Reference proteome</keyword>
<dbReference type="Gene3D" id="3.40.50.1820">
    <property type="entry name" value="alpha/beta hydrolase"/>
    <property type="match status" value="1"/>
</dbReference>
<dbReference type="InterPro" id="IPR029058">
    <property type="entry name" value="AB_hydrolase_fold"/>
</dbReference>
<keyword evidence="2 5" id="KW-0378">Hydrolase</keyword>
<dbReference type="GO" id="GO:0003847">
    <property type="term" value="F:1-alkyl-2-acetylglycerophosphocholine esterase activity"/>
    <property type="evidence" value="ECO:0007669"/>
    <property type="project" value="UniProtKB-EC"/>
</dbReference>
<evidence type="ECO:0000256" key="1">
    <source>
        <dbReference type="ARBA" id="ARBA00013201"/>
    </source>
</evidence>
<protein>
    <recommendedName>
        <fullName evidence="1">1-alkyl-2-acetylglycerophosphocholine esterase</fullName>
        <ecNumber evidence="1">3.1.1.47</ecNumber>
    </recommendedName>
</protein>
<reference evidence="5 6" key="1">
    <citation type="journal article" date="2018" name="Front. Microbiol.">
        <title>Genome-Wide Analysis of Corynespora cassiicola Leaf Fall Disease Putative Effectors.</title>
        <authorList>
            <person name="Lopez D."/>
            <person name="Ribeiro S."/>
            <person name="Label P."/>
            <person name="Fumanal B."/>
            <person name="Venisse J.S."/>
            <person name="Kohler A."/>
            <person name="de Oliveira R.R."/>
            <person name="Labutti K."/>
            <person name="Lipzen A."/>
            <person name="Lail K."/>
            <person name="Bauer D."/>
            <person name="Ohm R.A."/>
            <person name="Barry K.W."/>
            <person name="Spatafora J."/>
            <person name="Grigoriev I.V."/>
            <person name="Martin F.M."/>
            <person name="Pujade-Renaud V."/>
        </authorList>
    </citation>
    <scope>NUCLEOTIDE SEQUENCE [LARGE SCALE GENOMIC DNA]</scope>
    <source>
        <strain evidence="5 6">Philippines</strain>
    </source>
</reference>
<dbReference type="GO" id="GO:0016042">
    <property type="term" value="P:lipid catabolic process"/>
    <property type="evidence" value="ECO:0007669"/>
    <property type="project" value="UniProtKB-KW"/>
</dbReference>
<proteinExistence type="predicted"/>
<dbReference type="Proteomes" id="UP000240883">
    <property type="component" value="Unassembled WGS sequence"/>
</dbReference>
<dbReference type="PANTHER" id="PTHR10272:SF14">
    <property type="entry name" value="PAF ACETYLHYDROLASE FAMILY PROTEIN"/>
    <property type="match status" value="1"/>
</dbReference>
<dbReference type="AlphaFoldDB" id="A0A2T2NME4"/>
<evidence type="ECO:0000256" key="3">
    <source>
        <dbReference type="ARBA" id="ARBA00022963"/>
    </source>
</evidence>
<dbReference type="Pfam" id="PF03403">
    <property type="entry name" value="PAF-AH_p_II"/>
    <property type="match status" value="2"/>
</dbReference>
<dbReference type="EC" id="3.1.1.47" evidence="1"/>
<keyword evidence="3" id="KW-0442">Lipid degradation</keyword>
<dbReference type="OrthoDB" id="2363873at2759"/>
<dbReference type="EMBL" id="KZ678135">
    <property type="protein sequence ID" value="PSN66607.1"/>
    <property type="molecule type" value="Genomic_DNA"/>
</dbReference>
<organism evidence="5 6">
    <name type="scientific">Corynespora cassiicola Philippines</name>
    <dbReference type="NCBI Taxonomy" id="1448308"/>
    <lineage>
        <taxon>Eukaryota</taxon>
        <taxon>Fungi</taxon>
        <taxon>Dikarya</taxon>
        <taxon>Ascomycota</taxon>
        <taxon>Pezizomycotina</taxon>
        <taxon>Dothideomycetes</taxon>
        <taxon>Pleosporomycetidae</taxon>
        <taxon>Pleosporales</taxon>
        <taxon>Corynesporascaceae</taxon>
        <taxon>Corynespora</taxon>
    </lineage>
</organism>
<evidence type="ECO:0000313" key="6">
    <source>
        <dbReference type="Proteomes" id="UP000240883"/>
    </source>
</evidence>
<feature type="non-terminal residue" evidence="5">
    <location>
        <position position="322"/>
    </location>
</feature>
<dbReference type="SUPFAM" id="SSF53474">
    <property type="entry name" value="alpha/beta-Hydrolases"/>
    <property type="match status" value="1"/>
</dbReference>
<evidence type="ECO:0000313" key="5">
    <source>
        <dbReference type="EMBL" id="PSN66607.1"/>
    </source>
</evidence>
<gene>
    <name evidence="5" type="ORF">BS50DRAFT_573447</name>
</gene>
<evidence type="ECO:0000256" key="2">
    <source>
        <dbReference type="ARBA" id="ARBA00022801"/>
    </source>
</evidence>
<sequence length="322" mass="34676">MVSSFYPTSSCRHKHSEPYMPPATAAFQDAKFAAYGLPDGSFKSLYYETCDMNTSCGIRTPKPLPLVLFSGALGTSRLLYNNMLQSIAAAGYLVVSIDHPYDSDIVEFPDGTFIAGVDISSDAEVELALATRAADIAFVHRQLANATVAKKLFPKNIFGRRIPKTAVVGHSLGGAAAAASLLQVPSLRGAVNLDGTMFGPFLTAGTDHPFMLVGHENKTQETDPSWKATWPNLRGWKKEFEVKGAAHYSFSDLPLIAAVLGLQDGLPVEVEQVLGRIEGERMANLTVAYVAAFLEKVVGSGSEEQFAVGTRKFPEVVEVTKV</sequence>
<keyword evidence="4" id="KW-0443">Lipid metabolism</keyword>